<sequence>MLSMNFSPPLILPGSTCVKPSATTSWRIPSGRTAPPLPGRH</sequence>
<dbReference type="EMBL" id="GBXM01058794">
    <property type="protein sequence ID" value="JAH49783.1"/>
    <property type="molecule type" value="Transcribed_RNA"/>
</dbReference>
<proteinExistence type="predicted"/>
<evidence type="ECO:0000256" key="1">
    <source>
        <dbReference type="SAM" id="MobiDB-lite"/>
    </source>
</evidence>
<reference evidence="2" key="2">
    <citation type="journal article" date="2015" name="Fish Shellfish Immunol.">
        <title>Early steps in the European eel (Anguilla anguilla)-Vibrio vulnificus interaction in the gills: Role of the RtxA13 toxin.</title>
        <authorList>
            <person name="Callol A."/>
            <person name="Pajuelo D."/>
            <person name="Ebbesson L."/>
            <person name="Teles M."/>
            <person name="MacKenzie S."/>
            <person name="Amaro C."/>
        </authorList>
    </citation>
    <scope>NUCLEOTIDE SEQUENCE</scope>
</reference>
<reference evidence="2" key="1">
    <citation type="submission" date="2014-11" db="EMBL/GenBank/DDBJ databases">
        <authorList>
            <person name="Amaro Gonzalez C."/>
        </authorList>
    </citation>
    <scope>NUCLEOTIDE SEQUENCE</scope>
</reference>
<dbReference type="AlphaFoldDB" id="A0A0E9TAR2"/>
<accession>A0A0E9TAR2</accession>
<protein>
    <submittedName>
        <fullName evidence="2">Uncharacterized protein</fullName>
    </submittedName>
</protein>
<name>A0A0E9TAR2_ANGAN</name>
<evidence type="ECO:0000313" key="2">
    <source>
        <dbReference type="EMBL" id="JAH49783.1"/>
    </source>
</evidence>
<feature type="region of interest" description="Disordered" evidence="1">
    <location>
        <begin position="20"/>
        <end position="41"/>
    </location>
</feature>
<organism evidence="2">
    <name type="scientific">Anguilla anguilla</name>
    <name type="common">European freshwater eel</name>
    <name type="synonym">Muraena anguilla</name>
    <dbReference type="NCBI Taxonomy" id="7936"/>
    <lineage>
        <taxon>Eukaryota</taxon>
        <taxon>Metazoa</taxon>
        <taxon>Chordata</taxon>
        <taxon>Craniata</taxon>
        <taxon>Vertebrata</taxon>
        <taxon>Euteleostomi</taxon>
        <taxon>Actinopterygii</taxon>
        <taxon>Neopterygii</taxon>
        <taxon>Teleostei</taxon>
        <taxon>Anguilliformes</taxon>
        <taxon>Anguillidae</taxon>
        <taxon>Anguilla</taxon>
    </lineage>
</organism>